<feature type="compositionally biased region" description="Gly residues" evidence="2">
    <location>
        <begin position="464"/>
        <end position="496"/>
    </location>
</feature>
<protein>
    <submittedName>
        <fullName evidence="4">Caprin-1</fullName>
    </submittedName>
</protein>
<evidence type="ECO:0000256" key="1">
    <source>
        <dbReference type="ARBA" id="ARBA00007950"/>
    </source>
</evidence>
<sequence length="504" mass="54715">MLRVQNLLDGLGSDQVRSDFQKGRHGAVVLSEENLNQLDDLYKLINPSREADKDHLAQLTTAADHVVNLIDAKEKEVVGTTYKVLKALIDDISGCGYFEQALKEETAEECNTEQEFVVVNAQEVPEPDSVEVQSALPPDVSEEQPEMTTENGQPPMNNLQDPDSFFSEAPTATTTQQDVSYQRQRPFQEIVSSVQGNFNFLQESTIDMECVSLQLSAMDCSPHMDPAVVAAHPMPGRPQSRQTDSGMSQTFTNSGYGGDVHQQQQTPSLSQTAETPQSYSQPGHSSQSYGQNSDSLFSEDTISQKVLGQSVPDSTISQFELHSQMPPGRDSNQQNSQSAESQDKKFTMNPNAGVFQSQLYSASHPDGEDSQQNEQSEGGNFQSSNSYRGNQWKSRGGRGGDRGGMSNGYRDRNNRGSEGGNYRGGNRGGYQGYPPRDNYRPDGYQGYNGSYSRDRDGGFKRGQSRGGPRGAGRGAPRGGRGSGSGGHRGGSSGGFGKPQAQQVS</sequence>
<dbReference type="Proteomes" id="UP000596742">
    <property type="component" value="Unassembled WGS sequence"/>
</dbReference>
<organism evidence="4 5">
    <name type="scientific">Mytilus galloprovincialis</name>
    <name type="common">Mediterranean mussel</name>
    <dbReference type="NCBI Taxonomy" id="29158"/>
    <lineage>
        <taxon>Eukaryota</taxon>
        <taxon>Metazoa</taxon>
        <taxon>Spiralia</taxon>
        <taxon>Lophotrochozoa</taxon>
        <taxon>Mollusca</taxon>
        <taxon>Bivalvia</taxon>
        <taxon>Autobranchia</taxon>
        <taxon>Pteriomorphia</taxon>
        <taxon>Mytilida</taxon>
        <taxon>Mytiloidea</taxon>
        <taxon>Mytilidae</taxon>
        <taxon>Mytilinae</taxon>
        <taxon>Mytilus</taxon>
    </lineage>
</organism>
<dbReference type="Pfam" id="PF18293">
    <property type="entry name" value="Caprin-1_dimer"/>
    <property type="match status" value="1"/>
</dbReference>
<dbReference type="InterPro" id="IPR041637">
    <property type="entry name" value="Caprin-1_dimer"/>
</dbReference>
<reference evidence="4" key="1">
    <citation type="submission" date="2018-11" db="EMBL/GenBank/DDBJ databases">
        <authorList>
            <person name="Alioto T."/>
            <person name="Alioto T."/>
        </authorList>
    </citation>
    <scope>NUCLEOTIDE SEQUENCE</scope>
</reference>
<evidence type="ECO:0000256" key="2">
    <source>
        <dbReference type="SAM" id="MobiDB-lite"/>
    </source>
</evidence>
<dbReference type="OrthoDB" id="10062814at2759"/>
<feature type="region of interest" description="Disordered" evidence="2">
    <location>
        <begin position="361"/>
        <end position="504"/>
    </location>
</feature>
<gene>
    <name evidence="4" type="ORF">MGAL_10B085998</name>
</gene>
<feature type="compositionally biased region" description="Polar residues" evidence="2">
    <location>
        <begin position="370"/>
        <end position="393"/>
    </location>
</feature>
<evidence type="ECO:0000259" key="3">
    <source>
        <dbReference type="Pfam" id="PF18293"/>
    </source>
</evidence>
<feature type="compositionally biased region" description="Polar residues" evidence="2">
    <location>
        <begin position="146"/>
        <end position="161"/>
    </location>
</feature>
<feature type="domain" description="Caprin-1 dimerization" evidence="3">
    <location>
        <begin position="1"/>
        <end position="99"/>
    </location>
</feature>
<name>A0A8B6D5B7_MYTGA</name>
<evidence type="ECO:0000313" key="5">
    <source>
        <dbReference type="Proteomes" id="UP000596742"/>
    </source>
</evidence>
<dbReference type="EMBL" id="UYJE01002969">
    <property type="protein sequence ID" value="VDI15369.1"/>
    <property type="molecule type" value="Genomic_DNA"/>
</dbReference>
<feature type="compositionally biased region" description="Gly residues" evidence="2">
    <location>
        <begin position="417"/>
        <end position="431"/>
    </location>
</feature>
<accession>A0A8B6D5B7</accession>
<comment type="similarity">
    <text evidence="1">Belongs to the caprin family.</text>
</comment>
<feature type="compositionally biased region" description="Low complexity" evidence="2">
    <location>
        <begin position="331"/>
        <end position="340"/>
    </location>
</feature>
<feature type="region of interest" description="Disordered" evidence="2">
    <location>
        <begin position="127"/>
        <end position="167"/>
    </location>
</feature>
<evidence type="ECO:0000313" key="4">
    <source>
        <dbReference type="EMBL" id="VDI15369.1"/>
    </source>
</evidence>
<dbReference type="InterPro" id="IPR028816">
    <property type="entry name" value="Caprin"/>
</dbReference>
<feature type="region of interest" description="Disordered" evidence="2">
    <location>
        <begin position="321"/>
        <end position="348"/>
    </location>
</feature>
<dbReference type="PANTHER" id="PTHR22922:SF19">
    <property type="entry name" value="CAPRIN HOMOLOG"/>
    <property type="match status" value="1"/>
</dbReference>
<proteinExistence type="inferred from homology"/>
<dbReference type="GO" id="GO:0003723">
    <property type="term" value="F:RNA binding"/>
    <property type="evidence" value="ECO:0007669"/>
    <property type="project" value="TreeGrafter"/>
</dbReference>
<feature type="region of interest" description="Disordered" evidence="2">
    <location>
        <begin position="228"/>
        <end position="295"/>
    </location>
</feature>
<dbReference type="PANTHER" id="PTHR22922">
    <property type="entry name" value="GPI-ANCHORED PROTEIN P137"/>
    <property type="match status" value="1"/>
</dbReference>
<dbReference type="AlphaFoldDB" id="A0A8B6D5B7"/>
<feature type="compositionally biased region" description="Polar residues" evidence="2">
    <location>
        <begin position="239"/>
        <end position="254"/>
    </location>
</feature>
<dbReference type="GO" id="GO:0005737">
    <property type="term" value="C:cytoplasm"/>
    <property type="evidence" value="ECO:0007669"/>
    <property type="project" value="TreeGrafter"/>
</dbReference>
<feature type="compositionally biased region" description="Polar residues" evidence="2">
    <location>
        <begin position="261"/>
        <end position="295"/>
    </location>
</feature>
<comment type="caution">
    <text evidence="4">The sequence shown here is derived from an EMBL/GenBank/DDBJ whole genome shotgun (WGS) entry which is preliminary data.</text>
</comment>
<keyword evidence="5" id="KW-1185">Reference proteome</keyword>